<dbReference type="InterPro" id="IPR001202">
    <property type="entry name" value="WW_dom"/>
</dbReference>
<dbReference type="SMART" id="SM00456">
    <property type="entry name" value="WW"/>
    <property type="match status" value="2"/>
</dbReference>
<dbReference type="AlphaFoldDB" id="A0A195BBB2"/>
<accession>A0A195BBB2</accession>
<evidence type="ECO:0000259" key="2">
    <source>
        <dbReference type="PROSITE" id="PS50020"/>
    </source>
</evidence>
<dbReference type="Gene3D" id="2.20.70.10">
    <property type="match status" value="2"/>
</dbReference>
<feature type="region of interest" description="Disordered" evidence="1">
    <location>
        <begin position="359"/>
        <end position="379"/>
    </location>
</feature>
<feature type="compositionally biased region" description="Polar residues" evidence="1">
    <location>
        <begin position="494"/>
        <end position="505"/>
    </location>
</feature>
<dbReference type="PANTHER" id="PTHR46697:SF1">
    <property type="entry name" value="FORMIN-BINDING PROTEIN 4"/>
    <property type="match status" value="1"/>
</dbReference>
<feature type="compositionally biased region" description="Polar residues" evidence="1">
    <location>
        <begin position="253"/>
        <end position="268"/>
    </location>
</feature>
<organism evidence="3 4">
    <name type="scientific">Atta colombica</name>
    <dbReference type="NCBI Taxonomy" id="520822"/>
    <lineage>
        <taxon>Eukaryota</taxon>
        <taxon>Metazoa</taxon>
        <taxon>Ecdysozoa</taxon>
        <taxon>Arthropoda</taxon>
        <taxon>Hexapoda</taxon>
        <taxon>Insecta</taxon>
        <taxon>Pterygota</taxon>
        <taxon>Neoptera</taxon>
        <taxon>Endopterygota</taxon>
        <taxon>Hymenoptera</taxon>
        <taxon>Apocrita</taxon>
        <taxon>Aculeata</taxon>
        <taxon>Formicoidea</taxon>
        <taxon>Formicidae</taxon>
        <taxon>Myrmicinae</taxon>
        <taxon>Atta</taxon>
    </lineage>
</organism>
<dbReference type="STRING" id="520822.A0A195BBB2"/>
<dbReference type="CDD" id="cd00201">
    <property type="entry name" value="WW"/>
    <property type="match status" value="2"/>
</dbReference>
<feature type="compositionally biased region" description="Polar residues" evidence="1">
    <location>
        <begin position="206"/>
        <end position="216"/>
    </location>
</feature>
<sequence>MKRRQRRPVLTFNKPQGSYGEYSQSKCKSINSVQPVQNEANNPLANMLCQYNSDSDTEDPKKDTHKLDDQVNDFLKEIQLIAPEQPVPNIAEQGLATKAVPRSACHTSQRTLWQECYDKFSGYPYYWHIETNEVTWDMPEELRLQKQSEVGPSAKHPIQGPHWVDFSSIKYRQSQTNIPEGMIPQEVVARNRNRFLHNEISKKCNSESIPEINNESPTKDDDSDDGRIEMITSFGSDGSDSEDENNSSDENKISTPLSESGKSNSTSYIKSGEIGPAFCPTGIQSPIKNLFHSYKSDSIDTSNSTSHLEQLDEREIIESDSKTSVVQGEKEFLMENKNRKDINVHNTIPKLGLHVSLVPGYGDDSDGEEEVRPKQETKPLFPIAQNEEYVNVTNLLKNTHDVPAKNSGNVQASDQCSDNNEDTQETKNDNERMEEKELKPDEDKAKTNIFLEDMQVCGKAFQRKKRIAFDVTSTKVKQSNNTYQENTIRDDNSSDLMSSETTSYNAEDGDADINNQFCTENQKESNEEHKEIEQCISIKTEEKISLKIEDCDSEVSVEHKTIPNVVGEKANEELNNLSQIITEKLKFLSEGRESVSAVQTMQIQLQTLSTAWMANSLDDSYFQKWLTDTNHELERLEQDAAPAGWLCQWDRSHKRYYYHNTSTGTLQWTYPDTGIAGGTEEMELCTTPPPESEELLVTESPGTKKIKEKQTEEMDDNKADEENIADRRPVTLEAPPPPQISNPSPPPPPRIFAEDLKKDKRKRDKSDDKFLDAKRKRLGKDRIITTDTQVINPALESLPYAHPQVAVSSQTSIPLNHTNMEPLPPGVDLPETSYEAATLKGIIYNAASQPSNTIYAPSIGDPTIPILSHQAGLLQEPFVHYPTFHQHLHNTIAVANKHSGQSAIQFMVGYAPIYTNNKIIAKPPVKASKESLGSALDSFYNDIARIEKTETERTGQLQDIAATITEQVSISTEEAKPEMELETMPSDITMKERKKKKARISNSKKHKEMSSMVAKWQRLCVSSSTSLASRRFISLSPSGEYRRDPSDEPRRPRRTSVKSSYLVTGTSWRYKFTSAFRQVHGVT</sequence>
<dbReference type="Proteomes" id="UP000078540">
    <property type="component" value="Unassembled WGS sequence"/>
</dbReference>
<feature type="compositionally biased region" description="Basic and acidic residues" evidence="1">
    <location>
        <begin position="708"/>
        <end position="730"/>
    </location>
</feature>
<name>A0A195BBB2_9HYME</name>
<evidence type="ECO:0000256" key="1">
    <source>
        <dbReference type="SAM" id="MobiDB-lite"/>
    </source>
</evidence>
<reference evidence="3 4" key="1">
    <citation type="submission" date="2015-09" db="EMBL/GenBank/DDBJ databases">
        <title>Atta colombica WGS genome.</title>
        <authorList>
            <person name="Nygaard S."/>
            <person name="Hu H."/>
            <person name="Boomsma J."/>
            <person name="Zhang G."/>
        </authorList>
    </citation>
    <scope>NUCLEOTIDE SEQUENCE [LARGE SCALE GENOMIC DNA]</scope>
    <source>
        <strain evidence="3">Treedump-2</strain>
        <tissue evidence="3">Whole body</tissue>
    </source>
</reference>
<dbReference type="PANTHER" id="PTHR46697">
    <property type="entry name" value="FORMIN-BINDING PROTEIN 4"/>
    <property type="match status" value="1"/>
</dbReference>
<evidence type="ECO:0000313" key="4">
    <source>
        <dbReference type="Proteomes" id="UP000078540"/>
    </source>
</evidence>
<feature type="domain" description="WW" evidence="2">
    <location>
        <begin position="639"/>
        <end position="673"/>
    </location>
</feature>
<dbReference type="InterPro" id="IPR036020">
    <property type="entry name" value="WW_dom_sf"/>
</dbReference>
<feature type="region of interest" description="Disordered" evidence="1">
    <location>
        <begin position="685"/>
        <end position="773"/>
    </location>
</feature>
<feature type="region of interest" description="Disordered" evidence="1">
    <location>
        <begin position="485"/>
        <end position="511"/>
    </location>
</feature>
<protein>
    <submittedName>
        <fullName evidence="3">Formin-binding protein 4</fullName>
    </submittedName>
</protein>
<proteinExistence type="predicted"/>
<dbReference type="EMBL" id="KQ976532">
    <property type="protein sequence ID" value="KYM81505.1"/>
    <property type="molecule type" value="Genomic_DNA"/>
</dbReference>
<dbReference type="SUPFAM" id="SSF51045">
    <property type="entry name" value="WW domain"/>
    <property type="match status" value="2"/>
</dbReference>
<feature type="compositionally biased region" description="Polar residues" evidence="1">
    <location>
        <begin position="13"/>
        <end position="23"/>
    </location>
</feature>
<feature type="compositionally biased region" description="Basic and acidic residues" evidence="1">
    <location>
        <begin position="752"/>
        <end position="773"/>
    </location>
</feature>
<feature type="compositionally biased region" description="Basic and acidic residues" evidence="1">
    <location>
        <begin position="424"/>
        <end position="444"/>
    </location>
</feature>
<feature type="domain" description="WW" evidence="2">
    <location>
        <begin position="113"/>
        <end position="141"/>
    </location>
</feature>
<evidence type="ECO:0000313" key="3">
    <source>
        <dbReference type="EMBL" id="KYM81505.1"/>
    </source>
</evidence>
<feature type="compositionally biased region" description="Basic and acidic residues" evidence="1">
    <location>
        <begin position="217"/>
        <end position="228"/>
    </location>
</feature>
<feature type="region of interest" description="Disordered" evidence="1">
    <location>
        <begin position="1"/>
        <end position="23"/>
    </location>
</feature>
<feature type="compositionally biased region" description="Basic and acidic residues" evidence="1">
    <location>
        <begin position="1040"/>
        <end position="1050"/>
    </location>
</feature>
<dbReference type="Pfam" id="PF00397">
    <property type="entry name" value="WW"/>
    <property type="match status" value="2"/>
</dbReference>
<feature type="region of interest" description="Disordered" evidence="1">
    <location>
        <begin position="1037"/>
        <end position="1058"/>
    </location>
</feature>
<gene>
    <name evidence="3" type="ORF">ALC53_07891</name>
</gene>
<feature type="region of interest" description="Disordered" evidence="1">
    <location>
        <begin position="400"/>
        <end position="444"/>
    </location>
</feature>
<dbReference type="InterPro" id="IPR053076">
    <property type="entry name" value="WW_domain_protein"/>
</dbReference>
<feature type="compositionally biased region" description="Polar residues" evidence="1">
    <location>
        <begin position="406"/>
        <end position="418"/>
    </location>
</feature>
<feature type="compositionally biased region" description="Pro residues" evidence="1">
    <location>
        <begin position="734"/>
        <end position="750"/>
    </location>
</feature>
<feature type="region of interest" description="Disordered" evidence="1">
    <location>
        <begin position="206"/>
        <end position="268"/>
    </location>
</feature>
<keyword evidence="4" id="KW-1185">Reference proteome</keyword>
<dbReference type="PROSITE" id="PS50020">
    <property type="entry name" value="WW_DOMAIN_2"/>
    <property type="match status" value="2"/>
</dbReference>